<accession>A0AAD6YQV1</accession>
<evidence type="ECO:0000313" key="2">
    <source>
        <dbReference type="EMBL" id="KAJ7226879.1"/>
    </source>
</evidence>
<evidence type="ECO:0000313" key="3">
    <source>
        <dbReference type="Proteomes" id="UP001219525"/>
    </source>
</evidence>
<comment type="caution">
    <text evidence="2">The sequence shown here is derived from an EMBL/GenBank/DDBJ whole genome shotgun (WGS) entry which is preliminary data.</text>
</comment>
<sequence length="295" mass="34082">MPSDAPQLRRSKRRAEDETHASEHRRPKRLAEARDVTAPTPPSAAPTRTRSRTEKEPPLPDDIREMHALSRKLDEYSLLSQNWRPFLLKLQETLDQHQPGLFNIWPEPIKWLDKKEHTKLAKWLPGIEFDYVHTLRRWVDTDAGHGKQFSLAVMTTPPAYRVGKEGRADWSQGKWHMWVLLTAHAPEGSNGKTIIIYDTDVEEYNNTSREHTAFGYQYRYVQYIRKNKTSRARDRVWQNVPVPGGRPAKDDCFRFTMNWIQGLVAKITATHVAGAVYIVVGFAEICGINISKWST</sequence>
<feature type="compositionally biased region" description="Basic and acidic residues" evidence="1">
    <location>
        <begin position="51"/>
        <end position="62"/>
    </location>
</feature>
<name>A0AAD6YQV1_9AGAR</name>
<dbReference type="EMBL" id="JARJCW010000003">
    <property type="protein sequence ID" value="KAJ7226879.1"/>
    <property type="molecule type" value="Genomic_DNA"/>
</dbReference>
<feature type="region of interest" description="Disordered" evidence="1">
    <location>
        <begin position="1"/>
        <end position="62"/>
    </location>
</feature>
<dbReference type="AlphaFoldDB" id="A0AAD6YQV1"/>
<protein>
    <submittedName>
        <fullName evidence="2">Uncharacterized protein</fullName>
    </submittedName>
</protein>
<dbReference type="Proteomes" id="UP001219525">
    <property type="component" value="Unassembled WGS sequence"/>
</dbReference>
<organism evidence="2 3">
    <name type="scientific">Mycena pura</name>
    <dbReference type="NCBI Taxonomy" id="153505"/>
    <lineage>
        <taxon>Eukaryota</taxon>
        <taxon>Fungi</taxon>
        <taxon>Dikarya</taxon>
        <taxon>Basidiomycota</taxon>
        <taxon>Agaricomycotina</taxon>
        <taxon>Agaricomycetes</taxon>
        <taxon>Agaricomycetidae</taxon>
        <taxon>Agaricales</taxon>
        <taxon>Marasmiineae</taxon>
        <taxon>Mycenaceae</taxon>
        <taxon>Mycena</taxon>
    </lineage>
</organism>
<keyword evidence="3" id="KW-1185">Reference proteome</keyword>
<evidence type="ECO:0000256" key="1">
    <source>
        <dbReference type="SAM" id="MobiDB-lite"/>
    </source>
</evidence>
<proteinExistence type="predicted"/>
<gene>
    <name evidence="2" type="ORF">GGX14DRAFT_627353</name>
</gene>
<feature type="compositionally biased region" description="Basic and acidic residues" evidence="1">
    <location>
        <begin position="14"/>
        <end position="35"/>
    </location>
</feature>
<reference evidence="2" key="1">
    <citation type="submission" date="2023-03" db="EMBL/GenBank/DDBJ databases">
        <title>Massive genome expansion in bonnet fungi (Mycena s.s.) driven by repeated elements and novel gene families across ecological guilds.</title>
        <authorList>
            <consortium name="Lawrence Berkeley National Laboratory"/>
            <person name="Harder C.B."/>
            <person name="Miyauchi S."/>
            <person name="Viragh M."/>
            <person name="Kuo A."/>
            <person name="Thoen E."/>
            <person name="Andreopoulos B."/>
            <person name="Lu D."/>
            <person name="Skrede I."/>
            <person name="Drula E."/>
            <person name="Henrissat B."/>
            <person name="Morin E."/>
            <person name="Kohler A."/>
            <person name="Barry K."/>
            <person name="LaButti K."/>
            <person name="Morin E."/>
            <person name="Salamov A."/>
            <person name="Lipzen A."/>
            <person name="Mereny Z."/>
            <person name="Hegedus B."/>
            <person name="Baldrian P."/>
            <person name="Stursova M."/>
            <person name="Weitz H."/>
            <person name="Taylor A."/>
            <person name="Grigoriev I.V."/>
            <person name="Nagy L.G."/>
            <person name="Martin F."/>
            <person name="Kauserud H."/>
        </authorList>
    </citation>
    <scope>NUCLEOTIDE SEQUENCE</scope>
    <source>
        <strain evidence="2">9144</strain>
    </source>
</reference>